<sequence length="215" mass="22593">MLGAAGSGGTENAASSKPAPTVTKTVTAKPVERAEDKADAKPAKAEEAEEPKKDDGGDRVKMPDFVGMGLQFAQDAAQEKGFYSLKSHDSTGRDRFQAFDRNWKVCSQNVKPGKTASTDTTLDFGAVKLEETCPASDKQAPEAAGGKMPDLVGESVKAARGVLASGTSITVTDAAEDRMVLMESNWKVCTQKPAAGTALNGQPVEFTAVKFEESC</sequence>
<feature type="region of interest" description="Disordered" evidence="1">
    <location>
        <begin position="1"/>
        <end position="63"/>
    </location>
</feature>
<reference evidence="3 4" key="1">
    <citation type="submission" date="2020-01" db="EMBL/GenBank/DDBJ databases">
        <title>Insect and environment-associated Actinomycetes.</title>
        <authorList>
            <person name="Currrie C."/>
            <person name="Chevrette M."/>
            <person name="Carlson C."/>
            <person name="Stubbendieck R."/>
            <person name="Wendt-Pienkowski E."/>
        </authorList>
    </citation>
    <scope>NUCLEOTIDE SEQUENCE [LARGE SCALE GENOMIC DNA]</scope>
    <source>
        <strain evidence="3 4">SID7590</strain>
    </source>
</reference>
<dbReference type="AlphaFoldDB" id="A0A7K3S535"/>
<dbReference type="Proteomes" id="UP000469670">
    <property type="component" value="Unassembled WGS sequence"/>
</dbReference>
<gene>
    <name evidence="3" type="ORF">G3I50_30900</name>
</gene>
<feature type="compositionally biased region" description="Low complexity" evidence="1">
    <location>
        <begin position="17"/>
        <end position="29"/>
    </location>
</feature>
<evidence type="ECO:0000313" key="3">
    <source>
        <dbReference type="EMBL" id="NEC22616.1"/>
    </source>
</evidence>
<feature type="domain" description="PASTA" evidence="2">
    <location>
        <begin position="56"/>
        <end position="128"/>
    </location>
</feature>
<comment type="caution">
    <text evidence="3">The sequence shown here is derived from an EMBL/GenBank/DDBJ whole genome shotgun (WGS) entry which is preliminary data.</text>
</comment>
<dbReference type="Gene3D" id="3.30.10.20">
    <property type="match status" value="1"/>
</dbReference>
<evidence type="ECO:0000256" key="1">
    <source>
        <dbReference type="SAM" id="MobiDB-lite"/>
    </source>
</evidence>
<dbReference type="InterPro" id="IPR005543">
    <property type="entry name" value="PASTA_dom"/>
</dbReference>
<feature type="compositionally biased region" description="Basic and acidic residues" evidence="1">
    <location>
        <begin position="30"/>
        <end position="62"/>
    </location>
</feature>
<protein>
    <submittedName>
        <fullName evidence="3">PASTA domain-containing protein</fullName>
    </submittedName>
</protein>
<dbReference type="EMBL" id="JAAGMP010001362">
    <property type="protein sequence ID" value="NEC22616.1"/>
    <property type="molecule type" value="Genomic_DNA"/>
</dbReference>
<accession>A0A7K3S535</accession>
<proteinExistence type="predicted"/>
<dbReference type="SMART" id="SM00740">
    <property type="entry name" value="PASTA"/>
    <property type="match status" value="2"/>
</dbReference>
<evidence type="ECO:0000259" key="2">
    <source>
        <dbReference type="SMART" id="SM00740"/>
    </source>
</evidence>
<name>A0A7K3S535_9ACTN</name>
<feature type="domain" description="PASTA" evidence="2">
    <location>
        <begin position="142"/>
        <end position="210"/>
    </location>
</feature>
<organism evidence="3 4">
    <name type="scientific">Streptomyces parvus</name>
    <dbReference type="NCBI Taxonomy" id="66428"/>
    <lineage>
        <taxon>Bacteria</taxon>
        <taxon>Bacillati</taxon>
        <taxon>Actinomycetota</taxon>
        <taxon>Actinomycetes</taxon>
        <taxon>Kitasatosporales</taxon>
        <taxon>Streptomycetaceae</taxon>
        <taxon>Streptomyces</taxon>
    </lineage>
</organism>
<evidence type="ECO:0000313" key="4">
    <source>
        <dbReference type="Proteomes" id="UP000469670"/>
    </source>
</evidence>